<keyword evidence="1" id="KW-0812">Transmembrane</keyword>
<dbReference type="PIR" id="T22015">
    <property type="entry name" value="T22015"/>
</dbReference>
<dbReference type="GeneID" id="185524"/>
<dbReference type="WormBase" id="F40D4.6">
    <property type="protein sequence ID" value="CE19840"/>
    <property type="gene ID" value="WBGene00009567"/>
    <property type="gene designation" value="srbc-25"/>
</dbReference>
<dbReference type="Pfam" id="PF10316">
    <property type="entry name" value="7TM_GPCR_Srbc"/>
    <property type="match status" value="1"/>
</dbReference>
<dbReference type="eggNOG" id="ENOG502R2IJ">
    <property type="taxonomic scope" value="Eukaryota"/>
</dbReference>
<evidence type="ECO:0000256" key="1">
    <source>
        <dbReference type="SAM" id="Phobius"/>
    </source>
</evidence>
<dbReference type="RefSeq" id="NP_507346.1">
    <property type="nucleotide sequence ID" value="NM_074945.1"/>
</dbReference>
<feature type="transmembrane region" description="Helical" evidence="1">
    <location>
        <begin position="221"/>
        <end position="241"/>
    </location>
</feature>
<reference evidence="2 3" key="1">
    <citation type="journal article" date="1998" name="Science">
        <title>Genome sequence of the nematode C. elegans: a platform for investigating biology.</title>
        <authorList>
            <consortium name="The C. elegans sequencing consortium"/>
            <person name="Sulson J.E."/>
            <person name="Waterston R."/>
        </authorList>
    </citation>
    <scope>NUCLEOTIDE SEQUENCE [LARGE SCALE GENOMIC DNA]</scope>
    <source>
        <strain evidence="2 3">Bristol N2</strain>
    </source>
</reference>
<feature type="transmembrane region" description="Helical" evidence="1">
    <location>
        <begin position="128"/>
        <end position="151"/>
    </location>
</feature>
<dbReference type="AGR" id="WB:WBGene00009567"/>
<keyword evidence="1" id="KW-0472">Membrane</keyword>
<dbReference type="InterPro" id="IPR019420">
    <property type="entry name" value="7TM_GPCR_serpentine_rcpt_Srbc"/>
</dbReference>
<dbReference type="STRING" id="6239.F40D4.6.1"/>
<dbReference type="PhylomeDB" id="Q9XV28"/>
<dbReference type="UCSC" id="F40D4.6">
    <property type="organism name" value="c. elegans"/>
</dbReference>
<dbReference type="KEGG" id="cel:CELE_F40D4.6"/>
<dbReference type="SUPFAM" id="SSF81321">
    <property type="entry name" value="Family A G protein-coupled receptor-like"/>
    <property type="match status" value="1"/>
</dbReference>
<feature type="transmembrane region" description="Helical" evidence="1">
    <location>
        <begin position="12"/>
        <end position="32"/>
    </location>
</feature>
<dbReference type="HOGENOM" id="CLU_059075_1_0_1"/>
<proteinExistence type="predicted"/>
<gene>
    <name evidence="2 4" type="primary">srbc-25</name>
    <name evidence="2" type="ORF">CELE_F40D4.6</name>
    <name evidence="4" type="ORF">F40D4.6</name>
</gene>
<evidence type="ECO:0000313" key="4">
    <source>
        <dbReference type="WormBase" id="F40D4.6"/>
    </source>
</evidence>
<dbReference type="EMBL" id="BX284605">
    <property type="protein sequence ID" value="CAB04366.1"/>
    <property type="molecule type" value="Genomic_DNA"/>
</dbReference>
<feature type="transmembrane region" description="Helical" evidence="1">
    <location>
        <begin position="182"/>
        <end position="201"/>
    </location>
</feature>
<dbReference type="AlphaFoldDB" id="Q9XV28"/>
<name>Q9XV28_CAEEL</name>
<evidence type="ECO:0000313" key="2">
    <source>
        <dbReference type="EMBL" id="CAB04366.1"/>
    </source>
</evidence>
<keyword evidence="3" id="KW-1185">Reference proteome</keyword>
<dbReference type="CTD" id="185524"/>
<keyword evidence="2" id="KW-0675">Receptor</keyword>
<organism evidence="2 3">
    <name type="scientific">Caenorhabditis elegans</name>
    <dbReference type="NCBI Taxonomy" id="6239"/>
    <lineage>
        <taxon>Eukaryota</taxon>
        <taxon>Metazoa</taxon>
        <taxon>Ecdysozoa</taxon>
        <taxon>Nematoda</taxon>
        <taxon>Chromadorea</taxon>
        <taxon>Rhabditida</taxon>
        <taxon>Rhabditina</taxon>
        <taxon>Rhabditomorpha</taxon>
        <taxon>Rhabditoidea</taxon>
        <taxon>Rhabditidae</taxon>
        <taxon>Peloderinae</taxon>
        <taxon>Caenorhabditis</taxon>
    </lineage>
</organism>
<feature type="transmembrane region" description="Helical" evidence="1">
    <location>
        <begin position="52"/>
        <end position="72"/>
    </location>
</feature>
<dbReference type="InParanoid" id="Q9XV28"/>
<dbReference type="SMR" id="Q9XV28"/>
<dbReference type="PANTHER" id="PTHR10664">
    <property type="entry name" value="SERPENTINE RECEPTOR-C.ELEGANS"/>
    <property type="match status" value="1"/>
</dbReference>
<feature type="transmembrane region" description="Helical" evidence="1">
    <location>
        <begin position="84"/>
        <end position="107"/>
    </location>
</feature>
<evidence type="ECO:0000313" key="3">
    <source>
        <dbReference type="Proteomes" id="UP000001940"/>
    </source>
</evidence>
<dbReference type="Gene3D" id="1.20.1070.10">
    <property type="entry name" value="Rhodopsin 7-helix transmembrane proteins"/>
    <property type="match status" value="1"/>
</dbReference>
<keyword evidence="1" id="KW-1133">Transmembrane helix</keyword>
<dbReference type="PaxDb" id="6239-F40D4.6"/>
<dbReference type="PANTHER" id="PTHR10664:SF2">
    <property type="entry name" value="SERPENTINE RECEPTOR, CLASS BC (CLASS B-LIKE)"/>
    <property type="match status" value="1"/>
</dbReference>
<sequence>MEATHLSDILALSINFFGVICSIFSCIMNIFILKKVEKKKKKKEMALFYFRFFLDAVYGAVTAIYIFSVILFNYYDRDAPDLHIFIVFSAFFSTNIGTMRGIVSLTISVERVMAVCAPIKYRNYRPMIPTNAILTLILGYGVFEYFILYVICNYKLNIPYNCVNIGCAINSCYRQYFLSSKWAIYGFTFLFAFILSLKLLLKVGKTKNKDVTMNRANRLALIDVAIIFIFNVLLSTFLTLFDQDNLLNNSGPFASILRQLGCSIEALLVFRTVKQKSDVTSTSTTSKPNVRVKSLKD</sequence>
<protein>
    <submittedName>
        <fullName evidence="2">Serpentine Receptor, class BC (Class B-like)</fullName>
    </submittedName>
</protein>
<accession>Q9XV28</accession>
<dbReference type="Proteomes" id="UP000001940">
    <property type="component" value="Chromosome V"/>
</dbReference>